<keyword evidence="1" id="KW-1133">Transmembrane helix</keyword>
<dbReference type="EMBL" id="JACGCI010000067">
    <property type="protein sequence ID" value="KAF6748903.1"/>
    <property type="molecule type" value="Genomic_DNA"/>
</dbReference>
<accession>A0A8H6HKW5</accession>
<evidence type="ECO:0000313" key="4">
    <source>
        <dbReference type="Proteomes" id="UP000521943"/>
    </source>
</evidence>
<dbReference type="AlphaFoldDB" id="A0A8H6HKW5"/>
<organism evidence="3 4">
    <name type="scientific">Ephemerocybe angulata</name>
    <dbReference type="NCBI Taxonomy" id="980116"/>
    <lineage>
        <taxon>Eukaryota</taxon>
        <taxon>Fungi</taxon>
        <taxon>Dikarya</taxon>
        <taxon>Basidiomycota</taxon>
        <taxon>Agaricomycotina</taxon>
        <taxon>Agaricomycetes</taxon>
        <taxon>Agaricomycetidae</taxon>
        <taxon>Agaricales</taxon>
        <taxon>Agaricineae</taxon>
        <taxon>Psathyrellaceae</taxon>
        <taxon>Ephemerocybe</taxon>
    </lineage>
</organism>
<comment type="caution">
    <text evidence="3">The sequence shown here is derived from an EMBL/GenBank/DDBJ whole genome shotgun (WGS) entry which is preliminary data.</text>
</comment>
<feature type="transmembrane region" description="Helical" evidence="1">
    <location>
        <begin position="167"/>
        <end position="192"/>
    </location>
</feature>
<proteinExistence type="predicted"/>
<feature type="domain" description="DUF6533" evidence="2">
    <location>
        <begin position="25"/>
        <end position="69"/>
    </location>
</feature>
<feature type="transmembrane region" description="Helical" evidence="1">
    <location>
        <begin position="213"/>
        <end position="234"/>
    </location>
</feature>
<dbReference type="Pfam" id="PF20151">
    <property type="entry name" value="DUF6533"/>
    <property type="match status" value="1"/>
</dbReference>
<reference evidence="3 4" key="1">
    <citation type="submission" date="2020-07" db="EMBL/GenBank/DDBJ databases">
        <title>Comparative genomics of pyrophilous fungi reveals a link between fire events and developmental genes.</title>
        <authorList>
            <consortium name="DOE Joint Genome Institute"/>
            <person name="Steindorff A.S."/>
            <person name="Carver A."/>
            <person name="Calhoun S."/>
            <person name="Stillman K."/>
            <person name="Liu H."/>
            <person name="Lipzen A."/>
            <person name="Pangilinan J."/>
            <person name="Labutti K."/>
            <person name="Bruns T.D."/>
            <person name="Grigoriev I.V."/>
        </authorList>
    </citation>
    <scope>NUCLEOTIDE SEQUENCE [LARGE SCALE GENOMIC DNA]</scope>
    <source>
        <strain evidence="3 4">CBS 144469</strain>
    </source>
</reference>
<keyword evidence="1" id="KW-0472">Membrane</keyword>
<dbReference type="OrthoDB" id="2864306at2759"/>
<keyword evidence="4" id="KW-1185">Reference proteome</keyword>
<keyword evidence="1" id="KW-0812">Transmembrane</keyword>
<sequence>MATGFLEGLIDALILGYTAAQYINYLAIGGTALVIVDYLHTFPDEVRLMWPGKLNAPKVLFFALRYYTFVHVAFASLSLRTGASPEACKIASDRTGISTAVIISASELILFVRVYAFTGRTRPMLIFLSVLFVVIIVATGVLLHNFLRSVQYATLPIPNLPCIPFTINGTLSGSVFATLLAEGIVVMAIMIYSAFRKHRGARSGLLTLFYRDGVVYFICLSLLASANIVVSFTAPRGYQFLLIQPEAVIHSILSTRMLLHLRAWSKGDSEHSMGGVIRMVPMGLTPYDPSFEPAPSTIRFEERTLDITSKATSST</sequence>
<gene>
    <name evidence="3" type="ORF">DFP72DRAFT_550260</name>
</gene>
<feature type="transmembrane region" description="Helical" evidence="1">
    <location>
        <begin position="97"/>
        <end position="118"/>
    </location>
</feature>
<evidence type="ECO:0000313" key="3">
    <source>
        <dbReference type="EMBL" id="KAF6748903.1"/>
    </source>
</evidence>
<dbReference type="Proteomes" id="UP000521943">
    <property type="component" value="Unassembled WGS sequence"/>
</dbReference>
<dbReference type="InterPro" id="IPR045340">
    <property type="entry name" value="DUF6533"/>
</dbReference>
<feature type="transmembrane region" description="Helical" evidence="1">
    <location>
        <begin position="125"/>
        <end position="147"/>
    </location>
</feature>
<protein>
    <recommendedName>
        <fullName evidence="2">DUF6533 domain-containing protein</fullName>
    </recommendedName>
</protein>
<name>A0A8H6HKW5_9AGAR</name>
<feature type="transmembrane region" description="Helical" evidence="1">
    <location>
        <begin position="22"/>
        <end position="39"/>
    </location>
</feature>
<evidence type="ECO:0000259" key="2">
    <source>
        <dbReference type="Pfam" id="PF20151"/>
    </source>
</evidence>
<evidence type="ECO:0000256" key="1">
    <source>
        <dbReference type="SAM" id="Phobius"/>
    </source>
</evidence>